<dbReference type="InterPro" id="IPR016181">
    <property type="entry name" value="Acyl_CoA_acyltransferase"/>
</dbReference>
<feature type="domain" description="N-acetyltransferase" evidence="1">
    <location>
        <begin position="7"/>
        <end position="161"/>
    </location>
</feature>
<evidence type="ECO:0000313" key="2">
    <source>
        <dbReference type="EMBL" id="CDR29053.1"/>
    </source>
</evidence>
<reference evidence="2 3" key="1">
    <citation type="submission" date="2014-05" db="EMBL/GenBank/DDBJ databases">
        <authorList>
            <person name="Aslett A.Martin."/>
            <person name="De Silva Nishadi"/>
        </authorList>
    </citation>
    <scope>NUCLEOTIDE SEQUENCE [LARGE SCALE GENOMIC DNA]</scope>
</reference>
<dbReference type="RefSeq" id="WP_047449229.1">
    <property type="nucleotide sequence ID" value="NZ_CCEH01000023.1"/>
</dbReference>
<dbReference type="Pfam" id="PF00583">
    <property type="entry name" value="Acetyltransf_1"/>
    <property type="match status" value="1"/>
</dbReference>
<dbReference type="GO" id="GO:0004145">
    <property type="term" value="F:diamine N-acetyltransferase activity"/>
    <property type="evidence" value="ECO:0007669"/>
    <property type="project" value="UniProtKB-EC"/>
</dbReference>
<organism evidence="2 3">
    <name type="scientific">Staphylococcus schweitzeri</name>
    <dbReference type="NCBI Taxonomy" id="1654388"/>
    <lineage>
        <taxon>Bacteria</taxon>
        <taxon>Bacillati</taxon>
        <taxon>Bacillota</taxon>
        <taxon>Bacilli</taxon>
        <taxon>Bacillales</taxon>
        <taxon>Staphylococcaceae</taxon>
        <taxon>Staphylococcus</taxon>
    </lineage>
</organism>
<keyword evidence="2" id="KW-0012">Acyltransferase</keyword>
<gene>
    <name evidence="2" type="primary">bltD</name>
    <name evidence="2" type="ORF">ERS140147_02243</name>
</gene>
<dbReference type="AlphaFoldDB" id="A0A077UN51"/>
<accession>A0A077UN51</accession>
<dbReference type="Proteomes" id="UP000044616">
    <property type="component" value="Unassembled WGS sequence"/>
</dbReference>
<proteinExistence type="predicted"/>
<dbReference type="EC" id="2.3.1.57" evidence="2"/>
<keyword evidence="2" id="KW-0808">Transferase</keyword>
<protein>
    <submittedName>
        <fullName evidence="2">Putative acetyltransferase</fullName>
        <ecNumber evidence="2">2.3.1.57</ecNumber>
    </submittedName>
</protein>
<dbReference type="InterPro" id="IPR000182">
    <property type="entry name" value="GNAT_dom"/>
</dbReference>
<evidence type="ECO:0000259" key="1">
    <source>
        <dbReference type="PROSITE" id="PS51186"/>
    </source>
</evidence>
<dbReference type="Gene3D" id="3.40.630.30">
    <property type="match status" value="1"/>
</dbReference>
<dbReference type="CDD" id="cd04301">
    <property type="entry name" value="NAT_SF"/>
    <property type="match status" value="1"/>
</dbReference>
<sequence length="161" mass="18474">MPNNNTIVLRNYVSKDLPMIEDFQLSENDLKFVKTPKENITAALSDNERYPVVVMRDQQCVAFFTLHRGKGVEPFSDHSGAIFFRSFSVDQRFRNQGIGKLVMEKLPSFISAIFQDINEIVLTVNIDNPHAMTLYRRQGYQYVGDSVFVGKPVHIMARTIK</sequence>
<dbReference type="SUPFAM" id="SSF55729">
    <property type="entry name" value="Acyl-CoA N-acyltransferases (Nat)"/>
    <property type="match status" value="1"/>
</dbReference>
<dbReference type="PROSITE" id="PS51186">
    <property type="entry name" value="GNAT"/>
    <property type="match status" value="1"/>
</dbReference>
<dbReference type="EMBL" id="CCEH01000023">
    <property type="protein sequence ID" value="CDR29053.1"/>
    <property type="molecule type" value="Genomic_DNA"/>
</dbReference>
<evidence type="ECO:0000313" key="3">
    <source>
        <dbReference type="Proteomes" id="UP000044616"/>
    </source>
</evidence>
<name>A0A077UN51_9STAP</name>